<reference evidence="2" key="1">
    <citation type="journal article" date="2024" name="Syst. Appl. Microbiol.">
        <title>First single-strain enrichments of Electrothrix cable bacteria, description of E. aestuarii sp. nov. and E. rattekaaiensis sp. nov., and proposal of a cable bacteria taxonomy following the rules of the SeqCode.</title>
        <authorList>
            <person name="Plum-Jensen L.E."/>
            <person name="Schramm A."/>
            <person name="Marshall I.P.G."/>
        </authorList>
    </citation>
    <scope>NUCLEOTIDE SEQUENCE</scope>
    <source>
        <strain evidence="2">Rat1</strain>
    </source>
</reference>
<sequence>MENKNDTFRILSIVVPVFNEQETLKEVIERIQAVQLPLEKEIIIIDDCSSDATKEVMEQELQHINAVKLYHPQNLGKGAALRTGLRAATGDIILIQDADLEYDPVDYPKLLQPILAGKADVVYGSRFVGSEAHRVLYFWHMLGNKMLTLLSNMVTNLNLTDMETCYKVFRKEVIDKLSLQENRFGFEPEVTAKVSRLGCRIYEVGISYSGRTYNEGKKIGWRDGLSALRCIIKYSLLERKSKAE</sequence>
<evidence type="ECO:0000313" key="2">
    <source>
        <dbReference type="EMBL" id="XCN74819.1"/>
    </source>
</evidence>
<gene>
    <name evidence="2" type="ORF">Q3M24_08785</name>
</gene>
<dbReference type="PANTHER" id="PTHR48090">
    <property type="entry name" value="UNDECAPRENYL-PHOSPHATE 4-DEOXY-4-FORMAMIDO-L-ARABINOSE TRANSFERASE-RELATED"/>
    <property type="match status" value="1"/>
</dbReference>
<dbReference type="InterPro" id="IPR001173">
    <property type="entry name" value="Glyco_trans_2-like"/>
</dbReference>
<dbReference type="CDD" id="cd04179">
    <property type="entry name" value="DPM_DPG-synthase_like"/>
    <property type="match status" value="1"/>
</dbReference>
<dbReference type="PANTHER" id="PTHR48090:SF7">
    <property type="entry name" value="RFBJ PROTEIN"/>
    <property type="match status" value="1"/>
</dbReference>
<dbReference type="KEGG" id="eaj:Q3M24_08785"/>
<dbReference type="InterPro" id="IPR029044">
    <property type="entry name" value="Nucleotide-diphossugar_trans"/>
</dbReference>
<name>A0AAU8M119_9BACT</name>
<dbReference type="AlphaFoldDB" id="A0AAU8M119"/>
<reference evidence="2" key="2">
    <citation type="submission" date="2024-06" db="EMBL/GenBank/DDBJ databases">
        <authorList>
            <person name="Plum-Jensen L.E."/>
            <person name="Schramm A."/>
            <person name="Marshall I.P.G."/>
        </authorList>
    </citation>
    <scope>NUCLEOTIDE SEQUENCE</scope>
    <source>
        <strain evidence="2">Rat1</strain>
    </source>
</reference>
<organism evidence="2">
    <name type="scientific">Candidatus Electrothrix aestuarii</name>
    <dbReference type="NCBI Taxonomy" id="3062594"/>
    <lineage>
        <taxon>Bacteria</taxon>
        <taxon>Pseudomonadati</taxon>
        <taxon>Thermodesulfobacteriota</taxon>
        <taxon>Desulfobulbia</taxon>
        <taxon>Desulfobulbales</taxon>
        <taxon>Desulfobulbaceae</taxon>
        <taxon>Candidatus Electrothrix</taxon>
    </lineage>
</organism>
<dbReference type="EMBL" id="CP159373">
    <property type="protein sequence ID" value="XCN74819.1"/>
    <property type="molecule type" value="Genomic_DNA"/>
</dbReference>
<dbReference type="Pfam" id="PF00535">
    <property type="entry name" value="Glycos_transf_2"/>
    <property type="match status" value="1"/>
</dbReference>
<dbReference type="SUPFAM" id="SSF53448">
    <property type="entry name" value="Nucleotide-diphospho-sugar transferases"/>
    <property type="match status" value="1"/>
</dbReference>
<dbReference type="InterPro" id="IPR050256">
    <property type="entry name" value="Glycosyltransferase_2"/>
</dbReference>
<accession>A0AAU8M119</accession>
<dbReference type="Gene3D" id="3.90.550.10">
    <property type="entry name" value="Spore Coat Polysaccharide Biosynthesis Protein SpsA, Chain A"/>
    <property type="match status" value="1"/>
</dbReference>
<feature type="domain" description="Glycosyltransferase 2-like" evidence="1">
    <location>
        <begin position="12"/>
        <end position="177"/>
    </location>
</feature>
<proteinExistence type="predicted"/>
<evidence type="ECO:0000259" key="1">
    <source>
        <dbReference type="Pfam" id="PF00535"/>
    </source>
</evidence>
<protein>
    <submittedName>
        <fullName evidence="2">Glycosyltransferase family 2 protein</fullName>
    </submittedName>
</protein>